<keyword evidence="5" id="KW-1185">Reference proteome</keyword>
<evidence type="ECO:0000313" key="6">
    <source>
        <dbReference type="RefSeq" id="XP_015606412.1"/>
    </source>
</evidence>
<sequence>MADFDAIYEEEDVNEQNLEEHYVTMVPDPIVIRGAGNMTVFGLSNKFESEFPNGLVSRVAPEEFKATVMRVNSVLKKTLPVNVKWLFCGCVCCCCTLGCSLWPVVCLSKRTQHSLNKLLEWENSRLYHKLGLHWRLTKQRCDSSSMMEYSNLFLRYQYTDLTKRKM</sequence>
<reference evidence="6 7" key="1">
    <citation type="submission" date="2025-04" db="UniProtKB">
        <authorList>
            <consortium name="RefSeq"/>
        </authorList>
    </citation>
    <scope>IDENTIFICATION</scope>
</reference>
<gene>
    <name evidence="6 7" type="primary">LOC107273100</name>
</gene>
<evidence type="ECO:0000313" key="7">
    <source>
        <dbReference type="RefSeq" id="XP_024946159.1"/>
    </source>
</evidence>
<dbReference type="Proteomes" id="UP000694920">
    <property type="component" value="Unplaced"/>
</dbReference>
<name>A0AAJ7W6C5_CEPCN</name>
<organism evidence="5 7">
    <name type="scientific">Cephus cinctus</name>
    <name type="common">Wheat stem sawfly</name>
    <dbReference type="NCBI Taxonomy" id="211228"/>
    <lineage>
        <taxon>Eukaryota</taxon>
        <taxon>Metazoa</taxon>
        <taxon>Ecdysozoa</taxon>
        <taxon>Arthropoda</taxon>
        <taxon>Hexapoda</taxon>
        <taxon>Insecta</taxon>
        <taxon>Pterygota</taxon>
        <taxon>Neoptera</taxon>
        <taxon>Endopterygota</taxon>
        <taxon>Hymenoptera</taxon>
        <taxon>Cephoidea</taxon>
        <taxon>Cephidae</taxon>
        <taxon>Cephus</taxon>
    </lineage>
</organism>
<accession>A0AAJ7W6C5</accession>
<dbReference type="Pfam" id="PF10256">
    <property type="entry name" value="Erf4"/>
    <property type="match status" value="1"/>
</dbReference>
<evidence type="ECO:0000259" key="4">
    <source>
        <dbReference type="Pfam" id="PF10256"/>
    </source>
</evidence>
<dbReference type="RefSeq" id="XP_015606412.1">
    <property type="nucleotide sequence ID" value="XM_015750926.2"/>
</dbReference>
<dbReference type="RefSeq" id="XP_024946159.1">
    <property type="nucleotide sequence ID" value="XM_025090391.1"/>
</dbReference>
<evidence type="ECO:0000256" key="2">
    <source>
        <dbReference type="ARBA" id="ARBA00023136"/>
    </source>
</evidence>
<evidence type="ECO:0000256" key="1">
    <source>
        <dbReference type="ARBA" id="ARBA00004370"/>
    </source>
</evidence>
<dbReference type="GO" id="GO:0016020">
    <property type="term" value="C:membrane"/>
    <property type="evidence" value="ECO:0007669"/>
    <property type="project" value="UniProtKB-SubCell"/>
</dbReference>
<keyword evidence="2 3" id="KW-0472">Membrane</keyword>
<dbReference type="GeneID" id="107273100"/>
<feature type="transmembrane region" description="Helical" evidence="3">
    <location>
        <begin position="85"/>
        <end position="105"/>
    </location>
</feature>
<dbReference type="InterPro" id="IPR039735">
    <property type="entry name" value="CHIC1/2"/>
</dbReference>
<dbReference type="InterPro" id="IPR019383">
    <property type="entry name" value="Golgin_A_7/ERF4"/>
</dbReference>
<proteinExistence type="predicted"/>
<keyword evidence="3" id="KW-1133">Transmembrane helix</keyword>
<protein>
    <submittedName>
        <fullName evidence="6 7">Cysteine-rich hydrophobic domain-containing protein 2 isoform X1</fullName>
    </submittedName>
</protein>
<comment type="subcellular location">
    <subcellularLocation>
        <location evidence="1">Membrane</location>
    </subcellularLocation>
</comment>
<evidence type="ECO:0000313" key="5">
    <source>
        <dbReference type="Proteomes" id="UP000694920"/>
    </source>
</evidence>
<keyword evidence="3" id="KW-0812">Transmembrane</keyword>
<feature type="domain" description="Golgin subfamily A member 7/ERF4" evidence="4">
    <location>
        <begin position="45"/>
        <end position="134"/>
    </location>
</feature>
<dbReference type="KEGG" id="ccin:107273100"/>
<dbReference type="PANTHER" id="PTHR13005">
    <property type="entry name" value="CYSTEINE-RICH HYDROPHOBIC DOMAIN PROTEIN BRAIN X-LINKED PROTEIN"/>
    <property type="match status" value="1"/>
</dbReference>
<dbReference type="PANTHER" id="PTHR13005:SF4">
    <property type="entry name" value="CYSTEINE-RICH HYDROPHOBIC PROTEIN"/>
    <property type="match status" value="1"/>
</dbReference>
<dbReference type="AlphaFoldDB" id="A0AAJ7W6C5"/>
<evidence type="ECO:0000256" key="3">
    <source>
        <dbReference type="SAM" id="Phobius"/>
    </source>
</evidence>